<sequence length="772" mass="83570">MVAEVLVLSDVGLQAINNASAGGQLVDAESFRIGDSAGSPNKTDATDILGNMLFEGNIHHVEVLNKNTARFVFEVPGYQVTQDTEIKEMAVFLSSFICLGRVVLKAPITLLAGETTRFNCLLVTNRCDLTTINVTFGDYSSIPMTPFVYQLQSPGLSNFNAVTVLDGQINDDGSTSPVLAMRYGGGSFQWAFSNHTRIFFGKPTAATSTSVTIDGLDLDENEVVIGHIVNGNGLGQTRRWRVQNGRLVEADNRPINGLDSNSTIAVWQRSAGGGQGGGACSYPPSMNGVPADWVLVRGHGACPQWAPPRSGAGNTATLYSPPSRLTMNTVSYTGDGTTARYPLGALELENVNYVHPVLGGVSQHRSSFDMAANEIEFVEKIPMGLPIELRTYNRIPSNGSRLIIKTDFFVGDGVTQRFKISQPIENANYVKPYLRGIFQFITTYTYDAATQEVVFIGPVPAGVDVELRSFRSEDFEGSSTQISTYTYTTREDTLFLELPISPQSVEYVEISQSGAHIHANQYSLVDNKIIFAGTIRKDLALEVTVYDNKISQGSANTNLKGVVVDAVLSGRSLKLLRHGDKPISLPIPAISLEAGPGMRISGQHPFYRIESTIANQMTDANANFKHSDIRTQKDSSEIQFTHRVNLSTDVMVSVHADFSAQLGPGFVSVEGLEIMEYVVGFRTSKSREPEYGRQIAGTGTAGFSSLAGDKNERAYSNASLTQVYDVIVANHAAGYIDIVVKMRVKNANVSQYGSLLSLTVNIVGTPKIAASE</sequence>
<dbReference type="KEGG" id="vg:16574919"/>
<evidence type="ECO:0008006" key="3">
    <source>
        <dbReference type="Google" id="ProtNLM"/>
    </source>
</evidence>
<organism evidence="1 2">
    <name type="scientific">Pseudomonas phage PaBG</name>
    <dbReference type="NCBI Taxonomy" id="1335230"/>
    <lineage>
        <taxon>Viruses</taxon>
        <taxon>Duplodnaviria</taxon>
        <taxon>Heunggongvirae</taxon>
        <taxon>Uroviricota</taxon>
        <taxon>Caudoviricetes</taxon>
        <taxon>Baikalvirus</taxon>
        <taxon>Baikalvirus PaBG</taxon>
    </lineage>
</organism>
<keyword evidence="2" id="KW-1185">Reference proteome</keyword>
<dbReference type="RefSeq" id="YP_008433564.1">
    <property type="nucleotide sequence ID" value="NC_022096.1"/>
</dbReference>
<accession>S5VVD4</accession>
<dbReference type="Proteomes" id="UP000015545">
    <property type="component" value="Segment"/>
</dbReference>
<reference evidence="1 2" key="1">
    <citation type="journal article" date="2014" name="Genome Announc.">
        <title>Complete Genome Sequence of the Novel Giant Pseudomonas Phage PaBG.</title>
        <authorList>
            <person name="Sykilinda N.N."/>
            <person name="Bondar A.A."/>
            <person name="Gorshkova A.S."/>
            <person name="Kurochkina L.P."/>
            <person name="Kulikov E.E."/>
            <person name="Shneider M.M."/>
            <person name="Kadykov V.A."/>
            <person name="Solovjeva N.V."/>
            <person name="Kabilov M.R."/>
            <person name="Mesyanzhinov V.V."/>
            <person name="Vlassov V.V."/>
            <person name="Drukker V.V."/>
            <person name="Miroshnikov K.A."/>
        </authorList>
    </citation>
    <scope>NUCLEOTIDE SEQUENCE [LARGE SCALE GENOMIC DNA]</scope>
</reference>
<dbReference type="OrthoDB" id="29749at10239"/>
<protein>
    <recommendedName>
        <fullName evidence="3">Tail fiber protein</fullName>
    </recommendedName>
</protein>
<gene>
    <name evidence="1" type="ORF">PaBG_00234</name>
</gene>
<proteinExistence type="predicted"/>
<name>S5VVD4_9CAUD</name>
<evidence type="ECO:0000313" key="2">
    <source>
        <dbReference type="Proteomes" id="UP000015545"/>
    </source>
</evidence>
<evidence type="ECO:0000313" key="1">
    <source>
        <dbReference type="EMBL" id="AGS82117.1"/>
    </source>
</evidence>
<dbReference type="EMBL" id="KF147891">
    <property type="protein sequence ID" value="AGS82117.1"/>
    <property type="molecule type" value="Genomic_DNA"/>
</dbReference>